<dbReference type="AlphaFoldDB" id="A0A0K2GXT8"/>
<dbReference type="GO" id="GO:0004418">
    <property type="term" value="F:hydroxymethylbilane synthase activity"/>
    <property type="evidence" value="ECO:0007669"/>
    <property type="project" value="UniProtKB-UniRule"/>
</dbReference>
<dbReference type="SUPFAM" id="SSF53850">
    <property type="entry name" value="Periplasmic binding protein-like II"/>
    <property type="match status" value="1"/>
</dbReference>
<evidence type="ECO:0000313" key="11">
    <source>
        <dbReference type="Proteomes" id="UP000058446"/>
    </source>
</evidence>
<dbReference type="PANTHER" id="PTHR11557:SF0">
    <property type="entry name" value="PORPHOBILINOGEN DEAMINASE"/>
    <property type="match status" value="1"/>
</dbReference>
<accession>A0A0K2GXT8</accession>
<dbReference type="OrthoDB" id="9810298at2"/>
<evidence type="ECO:0000256" key="6">
    <source>
        <dbReference type="ARBA" id="ARBA00048169"/>
    </source>
</evidence>
<dbReference type="PANTHER" id="PTHR11557">
    <property type="entry name" value="PORPHOBILINOGEN DEAMINASE"/>
    <property type="match status" value="1"/>
</dbReference>
<proteinExistence type="inferred from homology"/>
<gene>
    <name evidence="7" type="primary">hemC</name>
    <name evidence="10" type="ORF">CLAC_01425</name>
</gene>
<dbReference type="FunFam" id="3.40.190.10:FF:000005">
    <property type="entry name" value="Porphobilinogen deaminase"/>
    <property type="match status" value="1"/>
</dbReference>
<dbReference type="PIRSF" id="PIRSF001438">
    <property type="entry name" value="4pyrrol_synth_OHMeBilane_synth"/>
    <property type="match status" value="1"/>
</dbReference>
<dbReference type="SUPFAM" id="SSF54782">
    <property type="entry name" value="Porphobilinogen deaminase (hydroxymethylbilane synthase), C-terminal domain"/>
    <property type="match status" value="1"/>
</dbReference>
<dbReference type="PATRIC" id="fig|1408189.4.peg.284"/>
<comment type="cofactor">
    <cofactor evidence="7">
        <name>dipyrromethane</name>
        <dbReference type="ChEBI" id="CHEBI:60342"/>
    </cofactor>
    <text evidence="7">Binds 1 dipyrromethane group covalently.</text>
</comment>
<dbReference type="Proteomes" id="UP000058446">
    <property type="component" value="Chromosome"/>
</dbReference>
<evidence type="ECO:0000313" key="10">
    <source>
        <dbReference type="EMBL" id="ALA66612.1"/>
    </source>
</evidence>
<protein>
    <recommendedName>
        <fullName evidence="7">Porphobilinogen deaminase</fullName>
        <shortName evidence="7">PBG</shortName>
        <ecNumber evidence="7">2.5.1.61</ecNumber>
    </recommendedName>
    <alternativeName>
        <fullName evidence="7">Hydroxymethylbilane synthase</fullName>
        <shortName evidence="7">HMBS</shortName>
    </alternativeName>
    <alternativeName>
        <fullName evidence="7">Pre-uroporphyrinogen synthase</fullName>
    </alternativeName>
</protein>
<dbReference type="InterPro" id="IPR022419">
    <property type="entry name" value="Porphobilin_deaminase_cofac_BS"/>
</dbReference>
<feature type="domain" description="Porphobilinogen deaminase N-terminal" evidence="8">
    <location>
        <begin position="7"/>
        <end position="210"/>
    </location>
</feature>
<comment type="similarity">
    <text evidence="2 7">Belongs to the HMBS family.</text>
</comment>
<keyword evidence="4 7" id="KW-0808">Transferase</keyword>
<keyword evidence="5 7" id="KW-0627">Porphyrin biosynthesis</keyword>
<name>A0A0K2GXT8_9CORY</name>
<evidence type="ECO:0000256" key="1">
    <source>
        <dbReference type="ARBA" id="ARBA00002869"/>
    </source>
</evidence>
<dbReference type="InterPro" id="IPR022417">
    <property type="entry name" value="Porphobilin_deaminase_N"/>
</dbReference>
<dbReference type="InterPro" id="IPR036803">
    <property type="entry name" value="Porphobilinogen_deaminase_C_sf"/>
</dbReference>
<evidence type="ECO:0000256" key="4">
    <source>
        <dbReference type="ARBA" id="ARBA00022679"/>
    </source>
</evidence>
<dbReference type="RefSeq" id="WP_053411390.1">
    <property type="nucleotide sequence ID" value="NZ_CP006841.1"/>
</dbReference>
<dbReference type="PRINTS" id="PR00151">
    <property type="entry name" value="PORPHBDMNASE"/>
</dbReference>
<dbReference type="HAMAP" id="MF_00260">
    <property type="entry name" value="Porphobil_deam"/>
    <property type="match status" value="1"/>
</dbReference>
<dbReference type="InterPro" id="IPR022418">
    <property type="entry name" value="Porphobilinogen_deaminase_C"/>
</dbReference>
<comment type="miscellaneous">
    <text evidence="7">The porphobilinogen subunits are added to the dipyrromethane group.</text>
</comment>
<evidence type="ECO:0000256" key="5">
    <source>
        <dbReference type="ARBA" id="ARBA00023244"/>
    </source>
</evidence>
<evidence type="ECO:0000256" key="3">
    <source>
        <dbReference type="ARBA" id="ARBA00011245"/>
    </source>
</evidence>
<dbReference type="Gene3D" id="3.40.190.10">
    <property type="entry name" value="Periplasmic binding protein-like II"/>
    <property type="match status" value="2"/>
</dbReference>
<dbReference type="Pfam" id="PF01379">
    <property type="entry name" value="Porphobil_deam"/>
    <property type="match status" value="1"/>
</dbReference>
<dbReference type="GO" id="GO:0006782">
    <property type="term" value="P:protoporphyrinogen IX biosynthetic process"/>
    <property type="evidence" value="ECO:0007669"/>
    <property type="project" value="UniProtKB-UniRule"/>
</dbReference>
<dbReference type="Gene3D" id="3.30.160.40">
    <property type="entry name" value="Porphobilinogen deaminase, C-terminal domain"/>
    <property type="match status" value="1"/>
</dbReference>
<comment type="catalytic activity">
    <reaction evidence="6 7">
        <text>4 porphobilinogen + H2O = hydroxymethylbilane + 4 NH4(+)</text>
        <dbReference type="Rhea" id="RHEA:13185"/>
        <dbReference type="ChEBI" id="CHEBI:15377"/>
        <dbReference type="ChEBI" id="CHEBI:28938"/>
        <dbReference type="ChEBI" id="CHEBI:57845"/>
        <dbReference type="ChEBI" id="CHEBI:58126"/>
        <dbReference type="EC" id="2.5.1.61"/>
    </reaction>
</comment>
<comment type="function">
    <text evidence="1 7">Tetrapolymerization of the monopyrrole PBG into the hydroxymethylbilane pre-uroporphyrinogen in several discrete steps.</text>
</comment>
<dbReference type="STRING" id="1408189.CLAC_01425"/>
<dbReference type="PROSITE" id="PS00533">
    <property type="entry name" value="PORPHOBILINOGEN_DEAM"/>
    <property type="match status" value="1"/>
</dbReference>
<dbReference type="NCBIfam" id="TIGR00212">
    <property type="entry name" value="hemC"/>
    <property type="match status" value="1"/>
</dbReference>
<evidence type="ECO:0000256" key="2">
    <source>
        <dbReference type="ARBA" id="ARBA00005638"/>
    </source>
</evidence>
<dbReference type="EC" id="2.5.1.61" evidence="7"/>
<dbReference type="GO" id="GO:0005737">
    <property type="term" value="C:cytoplasm"/>
    <property type="evidence" value="ECO:0007669"/>
    <property type="project" value="UniProtKB-UniRule"/>
</dbReference>
<comment type="subunit">
    <text evidence="3 7">Monomer.</text>
</comment>
<sequence length="310" mass="33210">MPNPETIRIGTRGSELATTQAGHVRDALIALGQPAELVIVKTAGDHNRHDPVEKIGVGVFTQALRHALRENVCDIIVHSFKDLPTVPEHDMVVASVPQRVDPREVLISRGHTPLMDLPEGAKVGTSAPRRVSQLRAVRPDLEILPLRGNIETRMGRIAEDLDAVVLARAGLERTGRLDAAAESLGVDVLMPAPAQGALALECRSVDQHIVEILQRLDDRASHAQAIAERAVLNELEAGCTAPVAAHSSVTDEGELTLRAGVFAVDGSRQLIETVTGPLDRADALGRQAARALLERGALEVMGDTLRESQN</sequence>
<feature type="modified residue" description="S-(dipyrrolylmethanemethyl)cysteine" evidence="7">
    <location>
        <position position="239"/>
    </location>
</feature>
<dbReference type="InterPro" id="IPR000860">
    <property type="entry name" value="HemC"/>
</dbReference>
<evidence type="ECO:0000259" key="9">
    <source>
        <dbReference type="Pfam" id="PF03900"/>
    </source>
</evidence>
<dbReference type="KEGG" id="clw:CLAC_01425"/>
<keyword evidence="11" id="KW-1185">Reference proteome</keyword>
<reference evidence="10 11" key="1">
    <citation type="submission" date="2013-10" db="EMBL/GenBank/DDBJ databases">
        <title>Complete genome sequence of Corynebacterium lactis DSM 45799(T), isolated from raw cow milk.</title>
        <authorList>
            <person name="Ruckert C."/>
            <person name="Albersmeier A."/>
            <person name="Lipski A."/>
            <person name="Kalinowski J."/>
        </authorList>
    </citation>
    <scope>NUCLEOTIDE SEQUENCE [LARGE SCALE GENOMIC DNA]</scope>
    <source>
        <strain evidence="10 11">RW2-5</strain>
    </source>
</reference>
<organism evidence="10 11">
    <name type="scientific">Corynebacterium lactis RW2-5</name>
    <dbReference type="NCBI Taxonomy" id="1408189"/>
    <lineage>
        <taxon>Bacteria</taxon>
        <taxon>Bacillati</taxon>
        <taxon>Actinomycetota</taxon>
        <taxon>Actinomycetes</taxon>
        <taxon>Mycobacteriales</taxon>
        <taxon>Corynebacteriaceae</taxon>
        <taxon>Corynebacterium</taxon>
    </lineage>
</organism>
<dbReference type="EMBL" id="CP006841">
    <property type="protein sequence ID" value="ALA66612.1"/>
    <property type="molecule type" value="Genomic_DNA"/>
</dbReference>
<feature type="domain" description="Porphobilinogen deaminase C-terminal" evidence="9">
    <location>
        <begin position="224"/>
        <end position="293"/>
    </location>
</feature>
<evidence type="ECO:0000256" key="7">
    <source>
        <dbReference type="HAMAP-Rule" id="MF_00260"/>
    </source>
</evidence>
<evidence type="ECO:0000259" key="8">
    <source>
        <dbReference type="Pfam" id="PF01379"/>
    </source>
</evidence>
<dbReference type="Pfam" id="PF03900">
    <property type="entry name" value="Porphobil_deamC"/>
    <property type="match status" value="1"/>
</dbReference>